<evidence type="ECO:0000313" key="7">
    <source>
        <dbReference type="Proteomes" id="UP000663879"/>
    </source>
</evidence>
<dbReference type="GO" id="GO:0006355">
    <property type="term" value="P:regulation of DNA-templated transcription"/>
    <property type="evidence" value="ECO:0007669"/>
    <property type="project" value="InterPro"/>
</dbReference>
<keyword evidence="2 4" id="KW-0371">Homeobox</keyword>
<evidence type="ECO:0000256" key="4">
    <source>
        <dbReference type="PROSITE-ProRule" id="PRU00108"/>
    </source>
</evidence>
<evidence type="ECO:0000256" key="1">
    <source>
        <dbReference type="ARBA" id="ARBA00023125"/>
    </source>
</evidence>
<dbReference type="Pfam" id="PF05920">
    <property type="entry name" value="Homeobox_KN"/>
    <property type="match status" value="1"/>
</dbReference>
<keyword evidence="1 4" id="KW-0238">DNA-binding</keyword>
<dbReference type="Proteomes" id="UP000663879">
    <property type="component" value="Unassembled WGS sequence"/>
</dbReference>
<reference evidence="6" key="1">
    <citation type="submission" date="2021-02" db="EMBL/GenBank/DDBJ databases">
        <authorList>
            <person name="Nowell W R."/>
        </authorList>
    </citation>
    <scope>NUCLEOTIDE SEQUENCE</scope>
    <source>
        <strain evidence="6">Ploen Becks lab</strain>
    </source>
</reference>
<evidence type="ECO:0000256" key="3">
    <source>
        <dbReference type="ARBA" id="ARBA00023242"/>
    </source>
</evidence>
<comment type="subcellular location">
    <subcellularLocation>
        <location evidence="4">Nucleus</location>
    </subcellularLocation>
</comment>
<dbReference type="InterPro" id="IPR009057">
    <property type="entry name" value="Homeodomain-like_sf"/>
</dbReference>
<sequence length="304" mass="35684">MNFIHSEDLTSVFNQCSAQPSDKTNCKKLPQIRARVKENSRLLPTKAIDIMTEWYDRHYSNPYPTYRDCEMLAQMGGITVSQVKQWFVNVRRRTQNQFRKIRDTRNTKRRISNETEELPQDFSCKKSRQDDIIIFHDSQNKNSFNDVSFQTNNQLVSPVQSVTSNISSDHKQNESYYTNSSISSTEISYPSQTNSPINFNNYTYDYSALQSPINTQTNVQNQPVINYQTSQFLSSSPITNYQMYSNYYNQYQSYFNSAYPSNLYNNTQSFYDQVSSTNENYSSYNNNTSLNYPVYSNQYYSQNF</sequence>
<evidence type="ECO:0000256" key="2">
    <source>
        <dbReference type="ARBA" id="ARBA00023155"/>
    </source>
</evidence>
<dbReference type="InterPro" id="IPR050224">
    <property type="entry name" value="TALE_homeobox"/>
</dbReference>
<protein>
    <recommendedName>
        <fullName evidence="5">Homeobox domain-containing protein</fullName>
    </recommendedName>
</protein>
<evidence type="ECO:0000313" key="6">
    <source>
        <dbReference type="EMBL" id="CAF0864362.1"/>
    </source>
</evidence>
<feature type="domain" description="Homeobox" evidence="5">
    <location>
        <begin position="34"/>
        <end position="97"/>
    </location>
</feature>
<keyword evidence="7" id="KW-1185">Reference proteome</keyword>
<proteinExistence type="predicted"/>
<name>A0A813XF23_9BILA</name>
<comment type="caution">
    <text evidence="6">The sequence shown here is derived from an EMBL/GenBank/DDBJ whole genome shotgun (WGS) entry which is preliminary data.</text>
</comment>
<dbReference type="InterPro" id="IPR008422">
    <property type="entry name" value="KN_HD"/>
</dbReference>
<dbReference type="Gene3D" id="1.10.10.60">
    <property type="entry name" value="Homeodomain-like"/>
    <property type="match status" value="1"/>
</dbReference>
<evidence type="ECO:0000259" key="5">
    <source>
        <dbReference type="PROSITE" id="PS50071"/>
    </source>
</evidence>
<organism evidence="6 7">
    <name type="scientific">Brachionus calyciflorus</name>
    <dbReference type="NCBI Taxonomy" id="104777"/>
    <lineage>
        <taxon>Eukaryota</taxon>
        <taxon>Metazoa</taxon>
        <taxon>Spiralia</taxon>
        <taxon>Gnathifera</taxon>
        <taxon>Rotifera</taxon>
        <taxon>Eurotatoria</taxon>
        <taxon>Monogononta</taxon>
        <taxon>Pseudotrocha</taxon>
        <taxon>Ploima</taxon>
        <taxon>Brachionidae</taxon>
        <taxon>Brachionus</taxon>
    </lineage>
</organism>
<dbReference type="InterPro" id="IPR001356">
    <property type="entry name" value="HD"/>
</dbReference>
<dbReference type="PANTHER" id="PTHR11850">
    <property type="entry name" value="HOMEOBOX PROTEIN TRANSCRIPTION FACTORS"/>
    <property type="match status" value="1"/>
</dbReference>
<dbReference type="PROSITE" id="PS50071">
    <property type="entry name" value="HOMEOBOX_2"/>
    <property type="match status" value="1"/>
</dbReference>
<feature type="DNA-binding region" description="Homeobox" evidence="4">
    <location>
        <begin position="36"/>
        <end position="98"/>
    </location>
</feature>
<dbReference type="GO" id="GO:0003677">
    <property type="term" value="F:DNA binding"/>
    <property type="evidence" value="ECO:0007669"/>
    <property type="project" value="UniProtKB-UniRule"/>
</dbReference>
<dbReference type="SUPFAM" id="SSF46689">
    <property type="entry name" value="Homeodomain-like"/>
    <property type="match status" value="1"/>
</dbReference>
<dbReference type="AlphaFoldDB" id="A0A813XF23"/>
<keyword evidence="3 4" id="KW-0539">Nucleus</keyword>
<dbReference type="GO" id="GO:0005634">
    <property type="term" value="C:nucleus"/>
    <property type="evidence" value="ECO:0007669"/>
    <property type="project" value="UniProtKB-SubCell"/>
</dbReference>
<dbReference type="OrthoDB" id="4187154at2759"/>
<dbReference type="CDD" id="cd00086">
    <property type="entry name" value="homeodomain"/>
    <property type="match status" value="1"/>
</dbReference>
<gene>
    <name evidence="6" type="ORF">OXX778_LOCUS9604</name>
</gene>
<dbReference type="SMART" id="SM00389">
    <property type="entry name" value="HOX"/>
    <property type="match status" value="1"/>
</dbReference>
<accession>A0A813XF23</accession>
<dbReference type="EMBL" id="CAJNOC010001431">
    <property type="protein sequence ID" value="CAF0864362.1"/>
    <property type="molecule type" value="Genomic_DNA"/>
</dbReference>